<sequence length="81" mass="8817">MVLKGRGICTRDSAHKMLGPTDLTSTYSVCTRRAFGDIGHRTQAFRSGLRCTTHYATHGSYVGYSYIGPKAPITNETMSSA</sequence>
<protein>
    <submittedName>
        <fullName evidence="1">Uncharacterized protein</fullName>
    </submittedName>
</protein>
<reference evidence="1" key="1">
    <citation type="submission" date="2020-08" db="EMBL/GenBank/DDBJ databases">
        <title>Multicomponent nature underlies the extraordinary mechanical properties of spider dragline silk.</title>
        <authorList>
            <person name="Kono N."/>
            <person name="Nakamura H."/>
            <person name="Mori M."/>
            <person name="Yoshida Y."/>
            <person name="Ohtoshi R."/>
            <person name="Malay A.D."/>
            <person name="Moran D.A.P."/>
            <person name="Tomita M."/>
            <person name="Numata K."/>
            <person name="Arakawa K."/>
        </authorList>
    </citation>
    <scope>NUCLEOTIDE SEQUENCE</scope>
</reference>
<keyword evidence="2" id="KW-1185">Reference proteome</keyword>
<evidence type="ECO:0000313" key="2">
    <source>
        <dbReference type="Proteomes" id="UP000887159"/>
    </source>
</evidence>
<accession>A0A8X6SHZ3</accession>
<proteinExistence type="predicted"/>
<dbReference type="EMBL" id="BMAU01021315">
    <property type="protein sequence ID" value="GFY12541.1"/>
    <property type="molecule type" value="Genomic_DNA"/>
</dbReference>
<comment type="caution">
    <text evidence="1">The sequence shown here is derived from an EMBL/GenBank/DDBJ whole genome shotgun (WGS) entry which is preliminary data.</text>
</comment>
<dbReference type="AlphaFoldDB" id="A0A8X6SHZ3"/>
<gene>
    <name evidence="1" type="ORF">TNCV_2447321</name>
</gene>
<organism evidence="1 2">
    <name type="scientific">Trichonephila clavipes</name>
    <name type="common">Golden silk orbweaver</name>
    <name type="synonym">Nephila clavipes</name>
    <dbReference type="NCBI Taxonomy" id="2585209"/>
    <lineage>
        <taxon>Eukaryota</taxon>
        <taxon>Metazoa</taxon>
        <taxon>Ecdysozoa</taxon>
        <taxon>Arthropoda</taxon>
        <taxon>Chelicerata</taxon>
        <taxon>Arachnida</taxon>
        <taxon>Araneae</taxon>
        <taxon>Araneomorphae</taxon>
        <taxon>Entelegynae</taxon>
        <taxon>Araneoidea</taxon>
        <taxon>Nephilidae</taxon>
        <taxon>Trichonephila</taxon>
    </lineage>
</organism>
<dbReference type="Proteomes" id="UP000887159">
    <property type="component" value="Unassembled WGS sequence"/>
</dbReference>
<name>A0A8X6SHZ3_TRICX</name>
<evidence type="ECO:0000313" key="1">
    <source>
        <dbReference type="EMBL" id="GFY12541.1"/>
    </source>
</evidence>